<dbReference type="Proteomes" id="UP000007814">
    <property type="component" value="Unassembled WGS sequence"/>
</dbReference>
<dbReference type="EMBL" id="ALJK01000226">
    <property type="protein sequence ID" value="EJN83564.1"/>
    <property type="molecule type" value="Genomic_DNA"/>
</dbReference>
<organism evidence="2 3">
    <name type="scientific">Actinomyces naeslundii (strain ATCC 12104 / DSM 43013 / CCUG 2238 / JCM 8349 / NCTC 10301 / Howell 279)</name>
    <dbReference type="NCBI Taxonomy" id="1115803"/>
    <lineage>
        <taxon>Bacteria</taxon>
        <taxon>Bacillati</taxon>
        <taxon>Actinomycetota</taxon>
        <taxon>Actinomycetes</taxon>
        <taxon>Actinomycetales</taxon>
        <taxon>Actinomycetaceae</taxon>
        <taxon>Actinomyces</taxon>
    </lineage>
</organism>
<evidence type="ECO:0000256" key="1">
    <source>
        <dbReference type="SAM" id="MobiDB-lite"/>
    </source>
</evidence>
<feature type="region of interest" description="Disordered" evidence="1">
    <location>
        <begin position="36"/>
        <end position="73"/>
    </location>
</feature>
<dbReference type="SUPFAM" id="SSF54690">
    <property type="entry name" value="Molybdopterin synthase subunit MoaE"/>
    <property type="match status" value="1"/>
</dbReference>
<dbReference type="Gene3D" id="3.90.1170.40">
    <property type="entry name" value="Molybdopterin biosynthesis MoaE subunit"/>
    <property type="match status" value="1"/>
</dbReference>
<gene>
    <name evidence="2" type="primary">moaE</name>
    <name evidence="2" type="ORF">HMPREF1129_0148</name>
</gene>
<dbReference type="PATRIC" id="fig|1115803.3.peg.2500"/>
<dbReference type="AlphaFoldDB" id="J3JIF8"/>
<dbReference type="Pfam" id="PF02391">
    <property type="entry name" value="MoaE"/>
    <property type="match status" value="1"/>
</dbReference>
<dbReference type="GO" id="GO:0006777">
    <property type="term" value="P:Mo-molybdopterin cofactor biosynthetic process"/>
    <property type="evidence" value="ECO:0007669"/>
    <property type="project" value="InterPro"/>
</dbReference>
<dbReference type="CDD" id="cd00756">
    <property type="entry name" value="MoaE"/>
    <property type="match status" value="1"/>
</dbReference>
<evidence type="ECO:0000313" key="2">
    <source>
        <dbReference type="EMBL" id="EJN83564.1"/>
    </source>
</evidence>
<dbReference type="InterPro" id="IPR003448">
    <property type="entry name" value="Mopterin_biosynth_MoaE"/>
</dbReference>
<comment type="caution">
    <text evidence="2">The sequence shown here is derived from an EMBL/GenBank/DDBJ whole genome shotgun (WGS) entry which is preliminary data.</text>
</comment>
<evidence type="ECO:0000313" key="3">
    <source>
        <dbReference type="Proteomes" id="UP000007814"/>
    </source>
</evidence>
<accession>J3JIF8</accession>
<dbReference type="InterPro" id="IPR036563">
    <property type="entry name" value="MoaE_sf"/>
</dbReference>
<reference evidence="2 3" key="1">
    <citation type="submission" date="2012-07" db="EMBL/GenBank/DDBJ databases">
        <authorList>
            <person name="Durkin A.S."/>
            <person name="McCorrison J."/>
            <person name="Torralba M."/>
            <person name="Gillis M."/>
            <person name="Methe B."/>
            <person name="Sutton G."/>
            <person name="Nelson K.E."/>
        </authorList>
    </citation>
    <scope>NUCLEOTIDE SEQUENCE [LARGE SCALE GENOMIC DNA]</scope>
    <source>
        <strain evidence="3">ATCC 12104 / DSM 43013 / CCUG 2238 / JCM 8349 / NCTC 10301 / Howell 279</strain>
    </source>
</reference>
<dbReference type="PANTHER" id="PTHR23404">
    <property type="entry name" value="MOLYBDOPTERIN SYNTHASE RELATED"/>
    <property type="match status" value="1"/>
</dbReference>
<sequence>MTRPAGEPAPDVVADSPYLYHARSAAPADLGMLAAESAMTSTRMPVRASTRPSRRRQDEETLVTTSPEKHGPARVVRAEVTEAPISVTELADAVHDAAAGAVVTFEGVVRNHDADRGVSGIGYSCHPTAGQIVKEIARDVAERGQVRALGVVHRVGDLAVGEAALAVAVSSDHRAEAFATCGEIVEEVKKRLPVWKRQTFSDGTSQWSNLA</sequence>
<dbReference type="eggNOG" id="COG0314">
    <property type="taxonomic scope" value="Bacteria"/>
</dbReference>
<proteinExistence type="predicted"/>
<protein>
    <submittedName>
        <fullName evidence="2">Molybdopterin converting factor, subunit 2</fullName>
    </submittedName>
</protein>
<name>J3JIF8_ACTNH</name>